<organism evidence="3 4">
    <name type="scientific">Funneliformis geosporum</name>
    <dbReference type="NCBI Taxonomy" id="1117311"/>
    <lineage>
        <taxon>Eukaryota</taxon>
        <taxon>Fungi</taxon>
        <taxon>Fungi incertae sedis</taxon>
        <taxon>Mucoromycota</taxon>
        <taxon>Glomeromycotina</taxon>
        <taxon>Glomeromycetes</taxon>
        <taxon>Glomerales</taxon>
        <taxon>Glomeraceae</taxon>
        <taxon>Funneliformis</taxon>
    </lineage>
</organism>
<accession>A0A9W4WV87</accession>
<evidence type="ECO:0000256" key="2">
    <source>
        <dbReference type="SAM" id="Phobius"/>
    </source>
</evidence>
<sequence length="228" mass="26886">MARMLAFNKKLPELNKLRQEKKKLEKENPTKEEKEELEKKQKKYKEELEKAKEETIKNIQTQLKKNELNITELDDNKDWKQQILHDPLKFFIVSPLNKTSKLLGLQEANYLWEASLEIILKLLIIEIILVLIYYSETIVIFEFLHHGRLLTIRELKACVAKVWVVSLLVTLFSMFFMRIAGMSSVGNHLVFLLAGFVRFAINTFRVKVFGHREHFPQRGNPTHSLRKP</sequence>
<dbReference type="EMBL" id="CAMKVN010005782">
    <property type="protein sequence ID" value="CAI2189367.1"/>
    <property type="molecule type" value="Genomic_DNA"/>
</dbReference>
<feature type="transmembrane region" description="Helical" evidence="2">
    <location>
        <begin position="185"/>
        <end position="204"/>
    </location>
</feature>
<keyword evidence="4" id="KW-1185">Reference proteome</keyword>
<feature type="transmembrane region" description="Helical" evidence="2">
    <location>
        <begin position="162"/>
        <end position="179"/>
    </location>
</feature>
<feature type="region of interest" description="Disordered" evidence="1">
    <location>
        <begin position="18"/>
        <end position="41"/>
    </location>
</feature>
<evidence type="ECO:0000313" key="3">
    <source>
        <dbReference type="EMBL" id="CAI2189367.1"/>
    </source>
</evidence>
<reference evidence="3" key="1">
    <citation type="submission" date="2022-08" db="EMBL/GenBank/DDBJ databases">
        <authorList>
            <person name="Kallberg Y."/>
            <person name="Tangrot J."/>
            <person name="Rosling A."/>
        </authorList>
    </citation>
    <scope>NUCLEOTIDE SEQUENCE</scope>
    <source>
        <strain evidence="3">Wild A</strain>
    </source>
</reference>
<name>A0A9W4WV87_9GLOM</name>
<gene>
    <name evidence="3" type="ORF">FWILDA_LOCUS14043</name>
</gene>
<feature type="transmembrane region" description="Helical" evidence="2">
    <location>
        <begin position="118"/>
        <end position="141"/>
    </location>
</feature>
<proteinExistence type="predicted"/>
<evidence type="ECO:0000313" key="4">
    <source>
        <dbReference type="Proteomes" id="UP001153678"/>
    </source>
</evidence>
<dbReference type="Proteomes" id="UP001153678">
    <property type="component" value="Unassembled WGS sequence"/>
</dbReference>
<evidence type="ECO:0000256" key="1">
    <source>
        <dbReference type="SAM" id="MobiDB-lite"/>
    </source>
</evidence>
<keyword evidence="2" id="KW-0812">Transmembrane</keyword>
<protein>
    <submittedName>
        <fullName evidence="3">4747_t:CDS:1</fullName>
    </submittedName>
</protein>
<comment type="caution">
    <text evidence="3">The sequence shown here is derived from an EMBL/GenBank/DDBJ whole genome shotgun (WGS) entry which is preliminary data.</text>
</comment>
<keyword evidence="2" id="KW-0472">Membrane</keyword>
<dbReference type="AlphaFoldDB" id="A0A9W4WV87"/>
<keyword evidence="2" id="KW-1133">Transmembrane helix</keyword>